<dbReference type="RefSeq" id="XP_009519855.1">
    <property type="nucleotide sequence ID" value="XM_009521560.1"/>
</dbReference>
<comment type="subcellular location">
    <subcellularLocation>
        <location evidence="1">Host cell</location>
    </subcellularLocation>
    <subcellularLocation>
        <location evidence="2">Secreted</location>
    </subcellularLocation>
</comment>
<name>G4YYI0_PHYSP</name>
<dbReference type="Proteomes" id="UP000002640">
    <property type="component" value="Unassembled WGS sequence"/>
</dbReference>
<dbReference type="InterPro" id="IPR045379">
    <property type="entry name" value="Crinkler_N"/>
</dbReference>
<dbReference type="KEGG" id="psoj:PHYSODRAFT_296603"/>
<proteinExistence type="predicted"/>
<dbReference type="InParanoid" id="G4YYI0"/>
<evidence type="ECO:0000313" key="5">
    <source>
        <dbReference type="EMBL" id="EGZ24567.1"/>
    </source>
</evidence>
<keyword evidence="3" id="KW-0964">Secreted</keyword>
<feature type="domain" description="Crinkler effector protein N-terminal" evidence="4">
    <location>
        <begin position="8"/>
        <end position="122"/>
    </location>
</feature>
<protein>
    <recommendedName>
        <fullName evidence="4">Crinkler effector protein N-terminal domain-containing protein</fullName>
    </recommendedName>
</protein>
<dbReference type="Pfam" id="PF20147">
    <property type="entry name" value="Crinkler"/>
    <property type="match status" value="1"/>
</dbReference>
<dbReference type="EMBL" id="JH159152">
    <property type="protein sequence ID" value="EGZ24567.1"/>
    <property type="molecule type" value="Genomic_DNA"/>
</dbReference>
<dbReference type="AlphaFoldDB" id="G4YYI0"/>
<accession>G4YYI0</accession>
<evidence type="ECO:0000256" key="1">
    <source>
        <dbReference type="ARBA" id="ARBA00004340"/>
    </source>
</evidence>
<evidence type="ECO:0000313" key="6">
    <source>
        <dbReference type="Proteomes" id="UP000002640"/>
    </source>
</evidence>
<keyword evidence="6" id="KW-1185">Reference proteome</keyword>
<sequence>MQQAEEKVQLGCGVLGDGTIFSVGIPRSASVADVQEAIFHEKRYGGRYSFSASDLTLRLARKEDEEWLQGNQDAIHLLQSRHIDEEYKQMVPLFPLFKNESGQGYLEAAFKPGVEEIHVLVELPLDWAPLVRSIERKSVLHEVEGDRRELEYYQQQGAMIRTNCNEYCSEILRKIDEIYTSRDFPPPFICVMASSGMGKTQLAFARRPTTVAIYKSFSSISREFSACVAMDGLMQREEADVLNSFSVLYDGVKLWTYGFIRALLEYCSSEEQQCSRMIRFDESVTLNVRKCCHSDVYDVIGDLKAQKVLPFFILDEMTTRENITRGGEMRAAFQRNIFRACGQAVVIMGTDSKIAQLMAPPSGHSSTGKPKRQTIVPRFPPYHIKLRSDSERQAWEVAVEQYPVIESIARRSCGRFARCFLEGVVKYVMNCDNSSVVLFDLLDEAFGAVYFMATPYMSTTEGRIAQLMAISGTNDSRKSMDKCCGLPFHKRQKIAVEEETSSMDVHFANLADDHLADLCQAYQAIACVLLTMLVYSGYYDCEHGVAYSTKSIFLEYLDRKGFPVDESLEAASGDGKRFENMITNAIVGASRRNGVRGIPFDDFIGWLLGEFQDRSTKMAMTIRGDSDGDLDETIEASDLFDECPGLDRMAHVKIPFLAPPNAVWPQCILAANDQGCNFRHLVRTPNAEIYIQDPDSESDATTALLLCECKHWGRNLDMDAMHDIIGGLGDVWINASVVLFFCERLVMLGEEWGHSNVVCVRIDCQSGHAEWVFQPVEGSREKMVIVMETRNVGLPARKSSSSDELNRNLTDL</sequence>
<evidence type="ECO:0000256" key="3">
    <source>
        <dbReference type="ARBA" id="ARBA00022525"/>
    </source>
</evidence>
<evidence type="ECO:0000256" key="2">
    <source>
        <dbReference type="ARBA" id="ARBA00004613"/>
    </source>
</evidence>
<evidence type="ECO:0000259" key="4">
    <source>
        <dbReference type="Pfam" id="PF20147"/>
    </source>
</evidence>
<dbReference type="OMA" id="DVWINAS"/>
<dbReference type="GeneID" id="20641393"/>
<organism evidence="5 6">
    <name type="scientific">Phytophthora sojae (strain P6497)</name>
    <name type="common">Soybean stem and root rot agent</name>
    <name type="synonym">Phytophthora megasperma f. sp. glycines</name>
    <dbReference type="NCBI Taxonomy" id="1094619"/>
    <lineage>
        <taxon>Eukaryota</taxon>
        <taxon>Sar</taxon>
        <taxon>Stramenopiles</taxon>
        <taxon>Oomycota</taxon>
        <taxon>Peronosporomycetes</taxon>
        <taxon>Peronosporales</taxon>
        <taxon>Peronosporaceae</taxon>
        <taxon>Phytophthora</taxon>
    </lineage>
</organism>
<reference evidence="5 6" key="1">
    <citation type="journal article" date="2006" name="Science">
        <title>Phytophthora genome sequences uncover evolutionary origins and mechanisms of pathogenesis.</title>
        <authorList>
            <person name="Tyler B.M."/>
            <person name="Tripathy S."/>
            <person name="Zhang X."/>
            <person name="Dehal P."/>
            <person name="Jiang R.H."/>
            <person name="Aerts A."/>
            <person name="Arredondo F.D."/>
            <person name="Baxter L."/>
            <person name="Bensasson D."/>
            <person name="Beynon J.L."/>
            <person name="Chapman J."/>
            <person name="Damasceno C.M."/>
            <person name="Dorrance A.E."/>
            <person name="Dou D."/>
            <person name="Dickerman A.W."/>
            <person name="Dubchak I.L."/>
            <person name="Garbelotto M."/>
            <person name="Gijzen M."/>
            <person name="Gordon S.G."/>
            <person name="Govers F."/>
            <person name="Grunwald N.J."/>
            <person name="Huang W."/>
            <person name="Ivors K.L."/>
            <person name="Jones R.W."/>
            <person name="Kamoun S."/>
            <person name="Krampis K."/>
            <person name="Lamour K.H."/>
            <person name="Lee M.K."/>
            <person name="McDonald W.H."/>
            <person name="Medina M."/>
            <person name="Meijer H.J."/>
            <person name="Nordberg E.K."/>
            <person name="Maclean D.J."/>
            <person name="Ospina-Giraldo M.D."/>
            <person name="Morris P.F."/>
            <person name="Phuntumart V."/>
            <person name="Putnam N.H."/>
            <person name="Rash S."/>
            <person name="Rose J.K."/>
            <person name="Sakihama Y."/>
            <person name="Salamov A.A."/>
            <person name="Savidor A."/>
            <person name="Scheuring C.F."/>
            <person name="Smith B.M."/>
            <person name="Sobral B.W."/>
            <person name="Terry A."/>
            <person name="Torto-Alalibo T.A."/>
            <person name="Win J."/>
            <person name="Xu Z."/>
            <person name="Zhang H."/>
            <person name="Grigoriev I.V."/>
            <person name="Rokhsar D.S."/>
            <person name="Boore J.L."/>
        </authorList>
    </citation>
    <scope>NUCLEOTIDE SEQUENCE [LARGE SCALE GENOMIC DNA]</scope>
    <source>
        <strain evidence="5 6">P6497</strain>
    </source>
</reference>
<dbReference type="GO" id="GO:0005576">
    <property type="term" value="C:extracellular region"/>
    <property type="evidence" value="ECO:0007669"/>
    <property type="project" value="UniProtKB-SubCell"/>
</dbReference>
<gene>
    <name evidence="5" type="ORF">PHYSODRAFT_296603</name>
</gene>
<dbReference type="GO" id="GO:0043657">
    <property type="term" value="C:host cell"/>
    <property type="evidence" value="ECO:0007669"/>
    <property type="project" value="UniProtKB-SubCell"/>
</dbReference>